<evidence type="ECO:0000313" key="3">
    <source>
        <dbReference type="EMBL" id="MFC4035543.1"/>
    </source>
</evidence>
<dbReference type="SUPFAM" id="SSF52540">
    <property type="entry name" value="P-loop containing nucleoside triphosphate hydrolases"/>
    <property type="match status" value="1"/>
</dbReference>
<comment type="caution">
    <text evidence="3">The sequence shown here is derived from an EMBL/GenBank/DDBJ whole genome shotgun (WGS) entry which is preliminary data.</text>
</comment>
<dbReference type="InterPro" id="IPR027417">
    <property type="entry name" value="P-loop_NTPase"/>
</dbReference>
<dbReference type="SMART" id="SM00028">
    <property type="entry name" value="TPR"/>
    <property type="match status" value="6"/>
</dbReference>
<dbReference type="Gene3D" id="1.25.40.10">
    <property type="entry name" value="Tetratricopeptide repeat domain"/>
    <property type="match status" value="1"/>
</dbReference>
<keyword evidence="3" id="KW-0547">Nucleotide-binding</keyword>
<keyword evidence="4" id="KW-1185">Reference proteome</keyword>
<reference evidence="4" key="1">
    <citation type="journal article" date="2019" name="Int. J. Syst. Evol. Microbiol.">
        <title>The Global Catalogue of Microorganisms (GCM) 10K type strain sequencing project: providing services to taxonomists for standard genome sequencing and annotation.</title>
        <authorList>
            <consortium name="The Broad Institute Genomics Platform"/>
            <consortium name="The Broad Institute Genome Sequencing Center for Infectious Disease"/>
            <person name="Wu L."/>
            <person name="Ma J."/>
        </authorList>
    </citation>
    <scope>NUCLEOTIDE SEQUENCE [LARGE SCALE GENOMIC DNA]</scope>
    <source>
        <strain evidence="4">CGMCC 4.7237</strain>
    </source>
</reference>
<dbReference type="RefSeq" id="WP_386435656.1">
    <property type="nucleotide sequence ID" value="NZ_JBHSBB010000027.1"/>
</dbReference>
<evidence type="ECO:0000256" key="2">
    <source>
        <dbReference type="SAM" id="MobiDB-lite"/>
    </source>
</evidence>
<dbReference type="EMBL" id="JBHSBB010000027">
    <property type="protein sequence ID" value="MFC4035543.1"/>
    <property type="molecule type" value="Genomic_DNA"/>
</dbReference>
<dbReference type="Proteomes" id="UP001595765">
    <property type="component" value="Unassembled WGS sequence"/>
</dbReference>
<dbReference type="SUPFAM" id="SSF48452">
    <property type="entry name" value="TPR-like"/>
    <property type="match status" value="2"/>
</dbReference>
<dbReference type="Pfam" id="PF13424">
    <property type="entry name" value="TPR_12"/>
    <property type="match status" value="3"/>
</dbReference>
<keyword evidence="1" id="KW-0802">TPR repeat</keyword>
<dbReference type="PROSITE" id="PS50005">
    <property type="entry name" value="TPR"/>
    <property type="match status" value="1"/>
</dbReference>
<accession>A0ABV8HTZ3</accession>
<feature type="region of interest" description="Disordered" evidence="2">
    <location>
        <begin position="1"/>
        <end position="21"/>
    </location>
</feature>
<gene>
    <name evidence="3" type="ORF">ACFO3J_29340</name>
</gene>
<dbReference type="PRINTS" id="PR00364">
    <property type="entry name" value="DISEASERSIST"/>
</dbReference>
<proteinExistence type="predicted"/>
<name>A0ABV8HTZ3_9ACTN</name>
<dbReference type="PANTHER" id="PTHR47691:SF3">
    <property type="entry name" value="HTH-TYPE TRANSCRIPTIONAL REGULATOR RV0890C-RELATED"/>
    <property type="match status" value="1"/>
</dbReference>
<dbReference type="InterPro" id="IPR019734">
    <property type="entry name" value="TPR_rpt"/>
</dbReference>
<organism evidence="3 4">
    <name type="scientific">Streptomyces polygonati</name>
    <dbReference type="NCBI Taxonomy" id="1617087"/>
    <lineage>
        <taxon>Bacteria</taxon>
        <taxon>Bacillati</taxon>
        <taxon>Actinomycetota</taxon>
        <taxon>Actinomycetes</taxon>
        <taxon>Kitasatosporales</taxon>
        <taxon>Streptomycetaceae</taxon>
        <taxon>Streptomyces</taxon>
    </lineage>
</organism>
<sequence>MRGDIHFHHTPAPDRSGPTPRQLPADVRSFVNRTNELRQLDAVLTGQDGDQLVVSVHVVAGTAGAGKTSLVLHWAHQVKDRFPDGQLFVNLRGYDPGEPVTALQALRHFLRAFGVPAADIPQDVDTAAALYRSVIAERRVLILLDNAAAVSQVRPLLPGSGGSLVLVTSRNRLASLAVRDGARRLTLGTLPEAEAVALLRAVTSGYRPEDDQDKLIELAGLCARLPLALRIAAERAASHPHMRLDDLIADLRDESALWNALSTGDDEEADAVRTVFAWSYRALPEQAARLFRLLGLHPGPEFGLHAAAALADLAVPRTRQLLDDLVGAHLLEQTAPDRYQFHDLLRAYATDQAQTEEAPEQRTTALRRVLAWYQQTADAAQTWLKPGEQRVVFDAPATASPPLAFADYNAAVDWSEREHRSFPHLVRAATAAGLDEPAARLAEILWNALAPSASYLDWLGMGRAGLEAAERSDDKRAQIRLLTCLGSAYRAVGRLGEGLDSLDRALALARATGRRLEEARALNLIGLIHLVTRQLDSAADYFAQAEPVFREQDHARLAATARSNLANTYLDAGRLPEAAAAVEQALAAHRALDNRRGEGNALCLMATVFLEQGETEDARRAIDSALDIALGLRSHRLEGFWLLTLGDVQQAAGESTDALISYQRSAMLHRRLGDRSREALAWRGVGQTYARLGRLEEAADFHRSAVAVHDALGDAWQRALELDCLATAMHPEDPATARVHWAEALACLAPFADARAAEIRGRVEALLSGPGHEPGR</sequence>
<feature type="repeat" description="TPR" evidence="1">
    <location>
        <begin position="679"/>
        <end position="712"/>
    </location>
</feature>
<dbReference type="InterPro" id="IPR011990">
    <property type="entry name" value="TPR-like_helical_dom_sf"/>
</dbReference>
<protein>
    <submittedName>
        <fullName evidence="3">ATP-binding protein</fullName>
    </submittedName>
</protein>
<evidence type="ECO:0000256" key="1">
    <source>
        <dbReference type="PROSITE-ProRule" id="PRU00339"/>
    </source>
</evidence>
<keyword evidence="3" id="KW-0067">ATP-binding</keyword>
<dbReference type="GO" id="GO:0005524">
    <property type="term" value="F:ATP binding"/>
    <property type="evidence" value="ECO:0007669"/>
    <property type="project" value="UniProtKB-KW"/>
</dbReference>
<dbReference type="Gene3D" id="3.40.50.300">
    <property type="entry name" value="P-loop containing nucleotide triphosphate hydrolases"/>
    <property type="match status" value="1"/>
</dbReference>
<evidence type="ECO:0000313" key="4">
    <source>
        <dbReference type="Proteomes" id="UP001595765"/>
    </source>
</evidence>
<dbReference type="PANTHER" id="PTHR47691">
    <property type="entry name" value="REGULATOR-RELATED"/>
    <property type="match status" value="1"/>
</dbReference>